<dbReference type="AlphaFoldDB" id="A0AAD2FMV3"/>
<keyword evidence="3" id="KW-1185">Reference proteome</keyword>
<sequence length="406" mass="44995">MIKTPSNNDNSSVSNDESKPEGFCLFQSTFGTACAIVLWITCMATHDCWTDCNDAVTKASILGFGIFVIFMLLVERAFEPDETLCDAMQGMGKEFDDVKTWFGKIGYLAYNITVFATLVAELNALLDTNTPMWYREQALYMYAFLMYSNAAGTKLWSILHTLTFALASDSIALAQSTQVIMNPRSIGLILGYCGMAYEIVQRRDDAAFLKDHLPVRSVLFFTLIWIPLFCTIWPFAETSMMNYLVIGICLLLCSADLSKVGKSDGSYSWMERSGAHLFHASIWSQIALVLLEYLEGSTGTRNLWIIGFLLYAHIGSINVTNICFVWGITVLGAMNTFGDGKGHFPFTTTVAVVRTVVMVLALVDLCLNGKKKDDEASKSDNEDEAQVKVLWDGSDATDYVPLVNVA</sequence>
<feature type="transmembrane region" description="Helical" evidence="1">
    <location>
        <begin position="107"/>
        <end position="126"/>
    </location>
</feature>
<dbReference type="Proteomes" id="UP001295423">
    <property type="component" value="Unassembled WGS sequence"/>
</dbReference>
<feature type="transmembrane region" description="Helical" evidence="1">
    <location>
        <begin position="56"/>
        <end position="74"/>
    </location>
</feature>
<protein>
    <submittedName>
        <fullName evidence="2">Uncharacterized protein</fullName>
    </submittedName>
</protein>
<dbReference type="PROSITE" id="PS51257">
    <property type="entry name" value="PROKAR_LIPOPROTEIN"/>
    <property type="match status" value="1"/>
</dbReference>
<name>A0AAD2FMV3_9STRA</name>
<organism evidence="2 3">
    <name type="scientific">Cylindrotheca closterium</name>
    <dbReference type="NCBI Taxonomy" id="2856"/>
    <lineage>
        <taxon>Eukaryota</taxon>
        <taxon>Sar</taxon>
        <taxon>Stramenopiles</taxon>
        <taxon>Ochrophyta</taxon>
        <taxon>Bacillariophyta</taxon>
        <taxon>Bacillariophyceae</taxon>
        <taxon>Bacillariophycidae</taxon>
        <taxon>Bacillariales</taxon>
        <taxon>Bacillariaceae</taxon>
        <taxon>Cylindrotheca</taxon>
    </lineage>
</organism>
<reference evidence="2" key="1">
    <citation type="submission" date="2023-08" db="EMBL/GenBank/DDBJ databases">
        <authorList>
            <person name="Audoor S."/>
            <person name="Bilcke G."/>
        </authorList>
    </citation>
    <scope>NUCLEOTIDE SEQUENCE</scope>
</reference>
<feature type="transmembrane region" description="Helical" evidence="1">
    <location>
        <begin position="218"/>
        <end position="236"/>
    </location>
</feature>
<keyword evidence="1" id="KW-1133">Transmembrane helix</keyword>
<dbReference type="EMBL" id="CAKOGP040001714">
    <property type="protein sequence ID" value="CAJ1946559.1"/>
    <property type="molecule type" value="Genomic_DNA"/>
</dbReference>
<comment type="caution">
    <text evidence="2">The sequence shown here is derived from an EMBL/GenBank/DDBJ whole genome shotgun (WGS) entry which is preliminary data.</text>
</comment>
<feature type="transmembrane region" description="Helical" evidence="1">
    <location>
        <begin position="25"/>
        <end position="44"/>
    </location>
</feature>
<evidence type="ECO:0000256" key="1">
    <source>
        <dbReference type="SAM" id="Phobius"/>
    </source>
</evidence>
<evidence type="ECO:0000313" key="2">
    <source>
        <dbReference type="EMBL" id="CAJ1946559.1"/>
    </source>
</evidence>
<feature type="transmembrane region" description="Helical" evidence="1">
    <location>
        <begin position="138"/>
        <end position="159"/>
    </location>
</feature>
<feature type="transmembrane region" description="Helical" evidence="1">
    <location>
        <begin position="273"/>
        <end position="291"/>
    </location>
</feature>
<feature type="transmembrane region" description="Helical" evidence="1">
    <location>
        <begin position="303"/>
        <end position="328"/>
    </location>
</feature>
<keyword evidence="1" id="KW-0472">Membrane</keyword>
<evidence type="ECO:0000313" key="3">
    <source>
        <dbReference type="Proteomes" id="UP001295423"/>
    </source>
</evidence>
<keyword evidence="1" id="KW-0812">Transmembrane</keyword>
<feature type="transmembrane region" description="Helical" evidence="1">
    <location>
        <begin position="348"/>
        <end position="367"/>
    </location>
</feature>
<gene>
    <name evidence="2" type="ORF">CYCCA115_LOCUS10700</name>
</gene>
<proteinExistence type="predicted"/>
<accession>A0AAD2FMV3</accession>